<evidence type="ECO:0000313" key="2">
    <source>
        <dbReference type="EMBL" id="UOF00556.1"/>
    </source>
</evidence>
<feature type="chain" id="PRO_5045896532" evidence="1">
    <location>
        <begin position="18"/>
        <end position="187"/>
    </location>
</feature>
<keyword evidence="3" id="KW-1185">Reference proteome</keyword>
<evidence type="ECO:0000256" key="1">
    <source>
        <dbReference type="SAM" id="SignalP"/>
    </source>
</evidence>
<dbReference type="Proteomes" id="UP000830116">
    <property type="component" value="Chromosome"/>
</dbReference>
<keyword evidence="1" id="KW-0732">Signal</keyword>
<reference evidence="2" key="1">
    <citation type="submission" date="2022-03" db="EMBL/GenBank/DDBJ databases">
        <title>Genome Identification and Characterization of new species Bdellovibrio reynosense LBG001 sp. nov. from a Mexico soil sample.</title>
        <authorList>
            <person name="Camilli A."/>
            <person name="Ajao Y."/>
            <person name="Guo X."/>
        </authorList>
    </citation>
    <scope>NUCLEOTIDE SEQUENCE</scope>
    <source>
        <strain evidence="2">LBG001</strain>
    </source>
</reference>
<feature type="signal peptide" evidence="1">
    <location>
        <begin position="1"/>
        <end position="17"/>
    </location>
</feature>
<accession>A0ABY4CA46</accession>
<name>A0ABY4CA46_9BACT</name>
<proteinExistence type="predicted"/>
<gene>
    <name evidence="2" type="ORF">MNR06_12690</name>
</gene>
<evidence type="ECO:0000313" key="3">
    <source>
        <dbReference type="Proteomes" id="UP000830116"/>
    </source>
</evidence>
<dbReference type="RefSeq" id="WP_243536639.1">
    <property type="nucleotide sequence ID" value="NZ_CP093442.1"/>
</dbReference>
<organism evidence="2 3">
    <name type="scientific">Bdellovibrio reynosensis</name>
    <dbReference type="NCBI Taxonomy" id="2835041"/>
    <lineage>
        <taxon>Bacteria</taxon>
        <taxon>Pseudomonadati</taxon>
        <taxon>Bdellovibrionota</taxon>
        <taxon>Bdellovibrionia</taxon>
        <taxon>Bdellovibrionales</taxon>
        <taxon>Pseudobdellovibrionaceae</taxon>
        <taxon>Bdellovibrio</taxon>
    </lineage>
</organism>
<dbReference type="EMBL" id="CP093442">
    <property type="protein sequence ID" value="UOF00556.1"/>
    <property type="molecule type" value="Genomic_DNA"/>
</dbReference>
<protein>
    <submittedName>
        <fullName evidence="2">Uncharacterized protein</fullName>
    </submittedName>
</protein>
<sequence>MLKTLLFVFAFSSFAHAQYVGFAKGNQLSATPVQGRVHVVCNGFNGTGAALYSCHDVILNPAAYDHFIGPKDSRADGVILIVKHEDGSVRDRASSYDGVRGKSHDAFNLWISTLFQKPILEAGVNTVQYRIFSGKILLTEGRFQAVVTRGAARTCPNAQYNSTDNNDCNSQYSICQRYFEEYNNCHP</sequence>